<evidence type="ECO:0000313" key="5">
    <source>
        <dbReference type="Proteomes" id="UP000066376"/>
    </source>
</evidence>
<sequence length="230" mass="25620">MTEVKAGVEYKINIDGNSFLLDEKKFNLLIYINESGSITEAAKRSKISYRTALNYINKIESTLDIAIVSTKKGGSGGGGSTTLTEEGLQILKECKKINAIMELHRETNELEAEILEVDREKGVMKIQMNKLTMTIPLNKKYEVGDKILALISYDNIFIMLEPQTSSIRNIFKGKVTEMRLQDEMIRVKIDIGGVDIFSDITLSAGKDLDLGLGKEVYIGFKTLSIATLKL</sequence>
<dbReference type="SUPFAM" id="SSF50331">
    <property type="entry name" value="MOP-like"/>
    <property type="match status" value="1"/>
</dbReference>
<dbReference type="PANTHER" id="PTHR30432">
    <property type="entry name" value="TRANSCRIPTIONAL REGULATOR MODE"/>
    <property type="match status" value="1"/>
</dbReference>
<feature type="domain" description="Mop" evidence="3">
    <location>
        <begin position="164"/>
        <end position="229"/>
    </location>
</feature>
<keyword evidence="5" id="KW-1185">Reference proteome</keyword>
<dbReference type="Gene3D" id="2.40.50.100">
    <property type="match status" value="1"/>
</dbReference>
<dbReference type="GO" id="GO:0005886">
    <property type="term" value="C:plasma membrane"/>
    <property type="evidence" value="ECO:0007669"/>
    <property type="project" value="UniProtKB-SubCell"/>
</dbReference>
<dbReference type="Proteomes" id="UP000066376">
    <property type="component" value="Chromosome"/>
</dbReference>
<dbReference type="PATRIC" id="fig|294671.3.peg.1744"/>
<evidence type="ECO:0000256" key="2">
    <source>
        <dbReference type="ARBA" id="ARBA00022505"/>
    </source>
</evidence>
<accession>A0A126R1G7</accession>
<dbReference type="KEGG" id="mol:YLM1_1678"/>
<organism evidence="4 5">
    <name type="scientific">Methanobrevibacter olleyae</name>
    <dbReference type="NCBI Taxonomy" id="294671"/>
    <lineage>
        <taxon>Archaea</taxon>
        <taxon>Methanobacteriati</taxon>
        <taxon>Methanobacteriota</taxon>
        <taxon>Methanomada group</taxon>
        <taxon>Methanobacteria</taxon>
        <taxon>Methanobacteriales</taxon>
        <taxon>Methanobacteriaceae</taxon>
        <taxon>Methanobrevibacter</taxon>
    </lineage>
</organism>
<dbReference type="GeneID" id="28489991"/>
<dbReference type="AlphaFoldDB" id="A0A126R1G7"/>
<dbReference type="PROSITE" id="PS51866">
    <property type="entry name" value="MOP"/>
    <property type="match status" value="1"/>
</dbReference>
<proteinExistence type="predicted"/>
<dbReference type="InterPro" id="IPR004606">
    <property type="entry name" value="Mop_domain"/>
</dbReference>
<dbReference type="EMBL" id="CP014265">
    <property type="protein sequence ID" value="AMK16233.1"/>
    <property type="molecule type" value="Genomic_DNA"/>
</dbReference>
<dbReference type="GO" id="GO:0015689">
    <property type="term" value="P:molybdate ion transport"/>
    <property type="evidence" value="ECO:0007669"/>
    <property type="project" value="InterPro"/>
</dbReference>
<dbReference type="InterPro" id="IPR036390">
    <property type="entry name" value="WH_DNA-bd_sf"/>
</dbReference>
<dbReference type="InterPro" id="IPR008995">
    <property type="entry name" value="Mo/tungstate-bd_C_term_dom"/>
</dbReference>
<dbReference type="RefSeq" id="WP_067148479.1">
    <property type="nucleotide sequence ID" value="NZ_CP014265.1"/>
</dbReference>
<dbReference type="SUPFAM" id="SSF46785">
    <property type="entry name" value="Winged helix' DNA-binding domain"/>
    <property type="match status" value="1"/>
</dbReference>
<dbReference type="PANTHER" id="PTHR30432:SF1">
    <property type="entry name" value="DNA-BINDING TRANSCRIPTIONAL DUAL REGULATOR MODE"/>
    <property type="match status" value="1"/>
</dbReference>
<evidence type="ECO:0000313" key="4">
    <source>
        <dbReference type="EMBL" id="AMK16233.1"/>
    </source>
</evidence>
<gene>
    <name evidence="4" type="ORF">YLM1_1678</name>
</gene>
<evidence type="ECO:0000256" key="1">
    <source>
        <dbReference type="ARBA" id="ARBA00004202"/>
    </source>
</evidence>
<comment type="subcellular location">
    <subcellularLocation>
        <location evidence="1">Cell membrane</location>
        <topology evidence="1">Peripheral membrane protein</topology>
    </subcellularLocation>
</comment>
<evidence type="ECO:0000259" key="3">
    <source>
        <dbReference type="PROSITE" id="PS51866"/>
    </source>
</evidence>
<reference evidence="4 5" key="1">
    <citation type="journal article" date="2016" name="Genome Announc.">
        <title>Draft Genome Sequence of the Rumen Methanogen Methanobrevibacter olleyae YLM1.</title>
        <authorList>
            <person name="Kelly W.J."/>
            <person name="Li D."/>
            <person name="Lambie S.C."/>
            <person name="Cox F."/>
            <person name="Attwood G.T."/>
            <person name="Altermann E."/>
            <person name="Leahy S.C."/>
        </authorList>
    </citation>
    <scope>NUCLEOTIDE SEQUENCE [LARGE SCALE GENOMIC DNA]</scope>
    <source>
        <strain evidence="4 5">YLM1</strain>
    </source>
</reference>
<dbReference type="InterPro" id="IPR051815">
    <property type="entry name" value="Molybdate_resp_trans_reg"/>
</dbReference>
<dbReference type="Gene3D" id="1.10.10.10">
    <property type="entry name" value="Winged helix-like DNA-binding domain superfamily/Winged helix DNA-binding domain"/>
    <property type="match status" value="1"/>
</dbReference>
<reference evidence="5" key="2">
    <citation type="submission" date="2016-02" db="EMBL/GenBank/DDBJ databases">
        <title>The draft genome sequence of the rumen methanogen Methanobrevibacter olleyae YLM1.</title>
        <authorList>
            <consortium name="New Zealand Agricultural Greenhouse Gas Research Centre/Pastoral Greenhouse Gas Research Consortium"/>
            <person name="Kelly W.J."/>
            <person name="Li D."/>
            <person name="Lambie S.C."/>
            <person name="Attwood G.T."/>
            <person name="Altermann E."/>
            <person name="Leahy S.C."/>
        </authorList>
    </citation>
    <scope>NUCLEOTIDE SEQUENCE [LARGE SCALE GENOMIC DNA]</scope>
    <source>
        <strain evidence="5">YLM1</strain>
    </source>
</reference>
<dbReference type="STRING" id="294671.YLM1_1678"/>
<keyword evidence="2" id="KW-0500">Molybdenum</keyword>
<dbReference type="InterPro" id="IPR036388">
    <property type="entry name" value="WH-like_DNA-bd_sf"/>
</dbReference>
<dbReference type="InterPro" id="IPR005116">
    <property type="entry name" value="Transp-assoc_OB_typ1"/>
</dbReference>
<name>A0A126R1G7_METOL</name>
<dbReference type="Pfam" id="PF03459">
    <property type="entry name" value="TOBE"/>
    <property type="match status" value="1"/>
</dbReference>
<protein>
    <submittedName>
        <fullName evidence="4">Molybdate transport system regulatory protein ModE</fullName>
    </submittedName>
</protein>